<dbReference type="PANTHER" id="PTHR30086">
    <property type="entry name" value="ARGININE EXPORTER PROTEIN ARGO"/>
    <property type="match status" value="1"/>
</dbReference>
<evidence type="ECO:0000256" key="3">
    <source>
        <dbReference type="ARBA" id="ARBA00022692"/>
    </source>
</evidence>
<organism evidence="7 8">
    <name type="scientific">Staphylococcus simulans UMC-CNS-990</name>
    <dbReference type="NCBI Taxonomy" id="1405498"/>
    <lineage>
        <taxon>Bacteria</taxon>
        <taxon>Bacillati</taxon>
        <taxon>Bacillota</taxon>
        <taxon>Bacilli</taxon>
        <taxon>Bacillales</taxon>
        <taxon>Staphylococcaceae</taxon>
        <taxon>Staphylococcus</taxon>
    </lineage>
</organism>
<feature type="transmembrane region" description="Helical" evidence="6">
    <location>
        <begin position="67"/>
        <end position="86"/>
    </location>
</feature>
<dbReference type="Pfam" id="PF01810">
    <property type="entry name" value="LysE"/>
    <property type="match status" value="1"/>
</dbReference>
<evidence type="ECO:0000313" key="8">
    <source>
        <dbReference type="Proteomes" id="UP000017131"/>
    </source>
</evidence>
<dbReference type="RefSeq" id="WP_023014852.1">
    <property type="nucleotide sequence ID" value="NZ_AXDY01000001.1"/>
</dbReference>
<protein>
    <submittedName>
        <fullName evidence="7">Amino acid transporter LysE</fullName>
    </submittedName>
</protein>
<dbReference type="Proteomes" id="UP000017131">
    <property type="component" value="Unassembled WGS sequence"/>
</dbReference>
<proteinExistence type="predicted"/>
<feature type="transmembrane region" description="Helical" evidence="6">
    <location>
        <begin position="149"/>
        <end position="174"/>
    </location>
</feature>
<comment type="subcellular location">
    <subcellularLocation>
        <location evidence="1">Cell membrane</location>
        <topology evidence="1">Multi-pass membrane protein</topology>
    </subcellularLocation>
</comment>
<evidence type="ECO:0000256" key="1">
    <source>
        <dbReference type="ARBA" id="ARBA00004651"/>
    </source>
</evidence>
<keyword evidence="8" id="KW-1185">Reference proteome</keyword>
<keyword evidence="3 6" id="KW-0812">Transmembrane</keyword>
<gene>
    <name evidence="7" type="ORF">SSIM_00870</name>
</gene>
<feature type="transmembrane region" description="Helical" evidence="6">
    <location>
        <begin position="38"/>
        <end position="61"/>
    </location>
</feature>
<feature type="transmembrane region" description="Helical" evidence="6">
    <location>
        <begin position="118"/>
        <end position="137"/>
    </location>
</feature>
<reference evidence="7 8" key="1">
    <citation type="journal article" date="2013" name="Genome Announc.">
        <title>Draft Genome Sequence of Staphylococcus simulans UMC-CNS-990, Isolated from a Case of Chronic Bovine Mastitis.</title>
        <authorList>
            <person name="Calcutt M.J."/>
            <person name="Foecking M.F."/>
            <person name="Hsieh H.Y."/>
            <person name="Perry J."/>
            <person name="Stewart G.C."/>
            <person name="Middleton J.R."/>
        </authorList>
    </citation>
    <scope>NUCLEOTIDE SEQUENCE [LARGE SCALE GENOMIC DNA]</scope>
    <source>
        <strain evidence="7 8">UMC-CNS-990</strain>
    </source>
</reference>
<evidence type="ECO:0000256" key="6">
    <source>
        <dbReference type="SAM" id="Phobius"/>
    </source>
</evidence>
<sequence length="207" mass="22989">MDSLISFILISLLIIVIPGPDFFIVATNTMKGSTKNGVMAALGISSAHVVYSAIAALGLIFILMSSYYAFITIKFLGAVYIAYLGLKTILNARKASHITTSSTYPIRHISLFKSFRQGFMSTILNPKAILFYISILPQFVTKSEGSLKIIALSALFIALVFIWFFICSFLFTHIKKLFNQPTFKMVFDYVVGVILIGLAISILKFER</sequence>
<keyword evidence="2" id="KW-1003">Cell membrane</keyword>
<evidence type="ECO:0000256" key="4">
    <source>
        <dbReference type="ARBA" id="ARBA00022989"/>
    </source>
</evidence>
<dbReference type="EMBL" id="AXDY01000001">
    <property type="protein sequence ID" value="ERS94679.1"/>
    <property type="molecule type" value="Genomic_DNA"/>
</dbReference>
<name>A0ABN0PGD2_STASI</name>
<dbReference type="PIRSF" id="PIRSF006324">
    <property type="entry name" value="LeuE"/>
    <property type="match status" value="1"/>
</dbReference>
<dbReference type="PANTHER" id="PTHR30086:SF20">
    <property type="entry name" value="ARGININE EXPORTER PROTEIN ARGO-RELATED"/>
    <property type="match status" value="1"/>
</dbReference>
<accession>A0ABN0PGD2</accession>
<keyword evidence="4 6" id="KW-1133">Transmembrane helix</keyword>
<evidence type="ECO:0000256" key="2">
    <source>
        <dbReference type="ARBA" id="ARBA00022475"/>
    </source>
</evidence>
<feature type="transmembrane region" description="Helical" evidence="6">
    <location>
        <begin position="186"/>
        <end position="205"/>
    </location>
</feature>
<feature type="transmembrane region" description="Helical" evidence="6">
    <location>
        <begin position="6"/>
        <end position="26"/>
    </location>
</feature>
<evidence type="ECO:0000256" key="5">
    <source>
        <dbReference type="ARBA" id="ARBA00023136"/>
    </source>
</evidence>
<keyword evidence="5 6" id="KW-0472">Membrane</keyword>
<dbReference type="InterPro" id="IPR001123">
    <property type="entry name" value="LeuE-type"/>
</dbReference>
<evidence type="ECO:0000313" key="7">
    <source>
        <dbReference type="EMBL" id="ERS94679.1"/>
    </source>
</evidence>
<comment type="caution">
    <text evidence="7">The sequence shown here is derived from an EMBL/GenBank/DDBJ whole genome shotgun (WGS) entry which is preliminary data.</text>
</comment>